<feature type="domain" description="Thioredoxin" evidence="2">
    <location>
        <begin position="9"/>
        <end position="93"/>
    </location>
</feature>
<sequence length="144" mass="16930">MFKDIDTIEEFVKCIYTKKYACINFDTTLFEECKLFLPDYEKVSNMIEYSNFDFYKVNLDKIGMDNFDIRMYPTIMIFNKGSLINIYHPPHNKTIEQFKNYLNNKCAYLCMSDSSDSSDSSDNSDNSDSDCDSHDNSDIKYDFS</sequence>
<proteinExistence type="predicted"/>
<protein>
    <submittedName>
        <fullName evidence="3">Thioredoxin</fullName>
    </submittedName>
</protein>
<evidence type="ECO:0000256" key="1">
    <source>
        <dbReference type="SAM" id="MobiDB-lite"/>
    </source>
</evidence>
<feature type="compositionally biased region" description="Basic and acidic residues" evidence="1">
    <location>
        <begin position="131"/>
        <end position="144"/>
    </location>
</feature>
<dbReference type="InterPro" id="IPR013766">
    <property type="entry name" value="Thioredoxin_domain"/>
</dbReference>
<dbReference type="SUPFAM" id="SSF52833">
    <property type="entry name" value="Thioredoxin-like"/>
    <property type="match status" value="1"/>
</dbReference>
<reference evidence="3" key="1">
    <citation type="journal article" date="2017" name="Science">
        <title>Giant viruses with an expanded complement of translation system components.</title>
        <authorList>
            <person name="Schulz F."/>
            <person name="Yutin N."/>
            <person name="Ivanova N.N."/>
            <person name="Ortega D.R."/>
            <person name="Lee T.K."/>
            <person name="Vierheilig J."/>
            <person name="Daims H."/>
            <person name="Horn M."/>
            <person name="Wagner M."/>
            <person name="Jensen G.J."/>
            <person name="Kyrpides N.C."/>
            <person name="Koonin E.V."/>
            <person name="Woyke T."/>
        </authorList>
    </citation>
    <scope>NUCLEOTIDE SEQUENCE</scope>
    <source>
        <strain evidence="3">HKV1</strain>
    </source>
</reference>
<feature type="region of interest" description="Disordered" evidence="1">
    <location>
        <begin position="114"/>
        <end position="144"/>
    </location>
</feature>
<dbReference type="InterPro" id="IPR036249">
    <property type="entry name" value="Thioredoxin-like_sf"/>
</dbReference>
<organism evidence="3">
    <name type="scientific">Hokovirus HKV1</name>
    <dbReference type="NCBI Taxonomy" id="1977638"/>
    <lineage>
        <taxon>Viruses</taxon>
        <taxon>Varidnaviria</taxon>
        <taxon>Bamfordvirae</taxon>
        <taxon>Nucleocytoviricota</taxon>
        <taxon>Megaviricetes</taxon>
        <taxon>Imitervirales</taxon>
        <taxon>Mimiviridae</taxon>
        <taxon>Klosneuvirinae</taxon>
        <taxon>Hokovirus</taxon>
    </lineage>
</organism>
<dbReference type="Gene3D" id="3.40.30.10">
    <property type="entry name" value="Glutaredoxin"/>
    <property type="match status" value="1"/>
</dbReference>
<accession>A0A1V0SFE0</accession>
<name>A0A1V0SFE0_9VIRU</name>
<dbReference type="Pfam" id="PF00085">
    <property type="entry name" value="Thioredoxin"/>
    <property type="match status" value="1"/>
</dbReference>
<dbReference type="EMBL" id="KY684103">
    <property type="protein sequence ID" value="ARF10435.1"/>
    <property type="molecule type" value="Genomic_DNA"/>
</dbReference>
<gene>
    <name evidence="3" type="ORF">Hokovirus_1_314</name>
</gene>
<evidence type="ECO:0000313" key="3">
    <source>
        <dbReference type="EMBL" id="ARF10435.1"/>
    </source>
</evidence>
<dbReference type="CDD" id="cd02947">
    <property type="entry name" value="TRX_family"/>
    <property type="match status" value="1"/>
</dbReference>
<evidence type="ECO:0000259" key="2">
    <source>
        <dbReference type="Pfam" id="PF00085"/>
    </source>
</evidence>
<feature type="compositionally biased region" description="Low complexity" evidence="1">
    <location>
        <begin position="114"/>
        <end position="124"/>
    </location>
</feature>